<dbReference type="InterPro" id="IPR003356">
    <property type="entry name" value="DNA_methylase_A-5"/>
</dbReference>
<comment type="caution">
    <text evidence="2">The sequence shown here is derived from an EMBL/GenBank/DDBJ whole genome shotgun (WGS) entry which is preliminary data.</text>
</comment>
<keyword evidence="3" id="KW-1185">Reference proteome</keyword>
<evidence type="ECO:0000313" key="3">
    <source>
        <dbReference type="Proteomes" id="UP000051074"/>
    </source>
</evidence>
<dbReference type="GO" id="GO:0032259">
    <property type="term" value="P:methylation"/>
    <property type="evidence" value="ECO:0007669"/>
    <property type="project" value="UniProtKB-KW"/>
</dbReference>
<dbReference type="PIRSF" id="PIRSF026567">
    <property type="entry name" value="Adenine_mtase_bact_prd"/>
    <property type="match status" value="1"/>
</dbReference>
<dbReference type="Pfam" id="PF02384">
    <property type="entry name" value="N6_Mtase"/>
    <property type="match status" value="1"/>
</dbReference>
<accession>A0A0R1M6I9</accession>
<dbReference type="PANTHER" id="PTHR41313">
    <property type="entry name" value="ADENINE-SPECIFIC METHYLTRANSFERASE"/>
    <property type="match status" value="1"/>
</dbReference>
<dbReference type="GO" id="GO:0008170">
    <property type="term" value="F:N-methyltransferase activity"/>
    <property type="evidence" value="ECO:0007669"/>
    <property type="project" value="InterPro"/>
</dbReference>
<dbReference type="AlphaFoldDB" id="A0A0R1M6I9"/>
<dbReference type="SUPFAM" id="SSF53335">
    <property type="entry name" value="S-adenosyl-L-methionine-dependent methyltransferases"/>
    <property type="match status" value="1"/>
</dbReference>
<dbReference type="PATRIC" id="fig|1293597.4.peg.31"/>
<protein>
    <submittedName>
        <fullName evidence="2">Site-specific dna-methyltransferase (Adenine-specific)</fullName>
    </submittedName>
</protein>
<dbReference type="Gene3D" id="3.40.50.150">
    <property type="entry name" value="Vaccinia Virus protein VP39"/>
    <property type="match status" value="1"/>
</dbReference>
<dbReference type="eggNOG" id="COG0827">
    <property type="taxonomic scope" value="Bacteria"/>
</dbReference>
<feature type="domain" description="DNA methylase adenine-specific" evidence="1">
    <location>
        <begin position="78"/>
        <end position="314"/>
    </location>
</feature>
<gene>
    <name evidence="2" type="ORF">FC20_GL000031</name>
</gene>
<dbReference type="InterPro" id="IPR052933">
    <property type="entry name" value="DNA_Protect_Modify"/>
</dbReference>
<reference evidence="2 3" key="1">
    <citation type="journal article" date="2015" name="Genome Announc.">
        <title>Expanding the biotechnology potential of lactobacilli through comparative genomics of 213 strains and associated genera.</title>
        <authorList>
            <person name="Sun Z."/>
            <person name="Harris H.M."/>
            <person name="McCann A."/>
            <person name="Guo C."/>
            <person name="Argimon S."/>
            <person name="Zhang W."/>
            <person name="Yang X."/>
            <person name="Jeffery I.B."/>
            <person name="Cooney J.C."/>
            <person name="Kagawa T.F."/>
            <person name="Liu W."/>
            <person name="Song Y."/>
            <person name="Salvetti E."/>
            <person name="Wrobel A."/>
            <person name="Rasinkangas P."/>
            <person name="Parkhill J."/>
            <person name="Rea M.C."/>
            <person name="O'Sullivan O."/>
            <person name="Ritari J."/>
            <person name="Douillard F.P."/>
            <person name="Paul Ross R."/>
            <person name="Yang R."/>
            <person name="Briner A.E."/>
            <person name="Felis G.E."/>
            <person name="de Vos W.M."/>
            <person name="Barrangou R."/>
            <person name="Klaenhammer T.R."/>
            <person name="Caufield P.W."/>
            <person name="Cui Y."/>
            <person name="Zhang H."/>
            <person name="O'Toole P.W."/>
        </authorList>
    </citation>
    <scope>NUCLEOTIDE SEQUENCE [LARGE SCALE GENOMIC DNA]</scope>
    <source>
        <strain evidence="2 3">DSM 19284</strain>
    </source>
</reference>
<dbReference type="InterPro" id="IPR016843">
    <property type="entry name" value="S-AdoMet-dep_Ade-MeTrfase_prd"/>
</dbReference>
<evidence type="ECO:0000313" key="2">
    <source>
        <dbReference type="EMBL" id="KRL03767.1"/>
    </source>
</evidence>
<dbReference type="EMBL" id="AZDU01000001">
    <property type="protein sequence ID" value="KRL03767.1"/>
    <property type="molecule type" value="Genomic_DNA"/>
</dbReference>
<keyword evidence="2" id="KW-0808">Transferase</keyword>
<evidence type="ECO:0000259" key="1">
    <source>
        <dbReference type="Pfam" id="PF02384"/>
    </source>
</evidence>
<dbReference type="Gene3D" id="1.10.150.470">
    <property type="match status" value="1"/>
</dbReference>
<name>A0A0R1M6I9_9LACO</name>
<dbReference type="STRING" id="1293597.FC20_GL000031"/>
<organism evidence="2 3">
    <name type="scientific">Lactobacillus equicursoris DSM 19284 = JCM 14600 = CIP 110162</name>
    <dbReference type="NCBI Taxonomy" id="1293597"/>
    <lineage>
        <taxon>Bacteria</taxon>
        <taxon>Bacillati</taxon>
        <taxon>Bacillota</taxon>
        <taxon>Bacilli</taxon>
        <taxon>Lactobacillales</taxon>
        <taxon>Lactobacillaceae</taxon>
        <taxon>Lactobacillus</taxon>
    </lineage>
</organism>
<proteinExistence type="predicted"/>
<dbReference type="PANTHER" id="PTHR41313:SF1">
    <property type="entry name" value="DNA METHYLASE ADENINE-SPECIFIC DOMAIN-CONTAINING PROTEIN"/>
    <property type="match status" value="1"/>
</dbReference>
<sequence>MNLMNRIEELFSQTLDAVQCLQDALNVPLAEALTETFDNLENGDIRVEMGAPDQAAVDQLKEKYAALGYDHWSSQQKSQVYGLLMLKAINDDGRDANQMPTPPIMATVLTLFMDKLLPKKKQLLLDPALGSGNLLFTVTKQLAQENHSVNYFDLVGLDNDEEMLNLADVGAHLAGLDVDFYCQDALTPWPVKPDAVVSDMPIGFYANDANAQNFDLRTKEGHSYSHVLMVEQIVKNLAPDGFAFLLVPQSMLTGQVGADFMPWLAGKVHLQAIVQLPSRLFQSKIGEKSILVFQNHGQSRPPKEVLLTKLDNLKSEESLVGLNIKLNEWYTKRDD</sequence>
<keyword evidence="2" id="KW-0489">Methyltransferase</keyword>
<dbReference type="InterPro" id="IPR029063">
    <property type="entry name" value="SAM-dependent_MTases_sf"/>
</dbReference>
<dbReference type="Proteomes" id="UP000051074">
    <property type="component" value="Unassembled WGS sequence"/>
</dbReference>
<dbReference type="GO" id="GO:0003677">
    <property type="term" value="F:DNA binding"/>
    <property type="evidence" value="ECO:0007669"/>
    <property type="project" value="InterPro"/>
</dbReference>